<protein>
    <submittedName>
        <fullName evidence="4">MinD/ParA family protein</fullName>
    </submittedName>
</protein>
<keyword evidence="2" id="KW-0067">ATP-binding</keyword>
<accession>A0A2N0ZM33</accession>
<organism evidence="4 5">
    <name type="scientific">Cytobacillus horneckiae</name>
    <dbReference type="NCBI Taxonomy" id="549687"/>
    <lineage>
        <taxon>Bacteria</taxon>
        <taxon>Bacillati</taxon>
        <taxon>Bacillota</taxon>
        <taxon>Bacilli</taxon>
        <taxon>Bacillales</taxon>
        <taxon>Bacillaceae</taxon>
        <taxon>Cytobacillus</taxon>
    </lineage>
</organism>
<evidence type="ECO:0000256" key="1">
    <source>
        <dbReference type="ARBA" id="ARBA00022741"/>
    </source>
</evidence>
<dbReference type="Gene3D" id="3.40.50.300">
    <property type="entry name" value="P-loop containing nucleotide triphosphate hydrolases"/>
    <property type="match status" value="1"/>
</dbReference>
<evidence type="ECO:0000313" key="5">
    <source>
        <dbReference type="Proteomes" id="UP000233343"/>
    </source>
</evidence>
<dbReference type="PANTHER" id="PTHR43384:SF4">
    <property type="entry name" value="CELLULOSE BIOSYNTHESIS PROTEIN BCSQ-RELATED"/>
    <property type="match status" value="1"/>
</dbReference>
<feature type="domain" description="AAA" evidence="3">
    <location>
        <begin position="23"/>
        <end position="185"/>
    </location>
</feature>
<evidence type="ECO:0000313" key="4">
    <source>
        <dbReference type="EMBL" id="PKG30536.1"/>
    </source>
</evidence>
<keyword evidence="5" id="KW-1185">Reference proteome</keyword>
<dbReference type="RefSeq" id="WP_066197162.1">
    <property type="nucleotide sequence ID" value="NZ_JAFDQP010000005.1"/>
</dbReference>
<reference evidence="4 5" key="1">
    <citation type="journal article" date="2010" name="Int. J. Syst. Evol. Microbiol.">
        <title>Bacillus horneckiae sp. nov., isolated from a spacecraft-assembly clean room.</title>
        <authorList>
            <person name="Vaishampayan P."/>
            <person name="Probst A."/>
            <person name="Krishnamurthi S."/>
            <person name="Ghosh S."/>
            <person name="Osman S."/>
            <person name="McDowall A."/>
            <person name="Ruckmani A."/>
            <person name="Mayilraj S."/>
            <person name="Venkateswaran K."/>
        </authorList>
    </citation>
    <scope>NUCLEOTIDE SEQUENCE [LARGE SCALE GENOMIC DNA]</scope>
    <source>
        <strain evidence="5">1PO1SC</strain>
    </source>
</reference>
<dbReference type="InterPro" id="IPR025501">
    <property type="entry name" value="MinD_FleN"/>
</dbReference>
<dbReference type="CDD" id="cd02038">
    <property type="entry name" value="FlhG-like"/>
    <property type="match status" value="1"/>
</dbReference>
<dbReference type="InterPro" id="IPR033875">
    <property type="entry name" value="FlhG"/>
</dbReference>
<dbReference type="PANTHER" id="PTHR43384">
    <property type="entry name" value="SEPTUM SITE-DETERMINING PROTEIN MIND HOMOLOG, CHLOROPLASTIC-RELATED"/>
    <property type="match status" value="1"/>
</dbReference>
<sequence>MTDQAESLRTQLIQTTANRPKGKSIAIMSGKGGVGKSNVALNFAISLCHKGNKVLVVDLDIGMGNLDILMGETSKYTIADFFKGEADLRKMIESGPNGLQYIAGGTGLSELLALDDRLIEQFVYQLGEIVNQYDFVFFDMGAGVTADSAKFILAADEIIVVLTSEPTAMTDAYAAIKYIHLMDSQIPFQIVINRVESEKEGLDSYGRLSAVINKFLHRDIAYLGSISEDRAIHQAVKRQIPFIILNKNSHSARSIERIVGNYCRKSHSSSIHPNKKFITKLKQLLLGR</sequence>
<evidence type="ECO:0000256" key="2">
    <source>
        <dbReference type="ARBA" id="ARBA00022840"/>
    </source>
</evidence>
<gene>
    <name evidence="4" type="ORF">CWS20_02695</name>
</gene>
<dbReference type="GO" id="GO:0016887">
    <property type="term" value="F:ATP hydrolysis activity"/>
    <property type="evidence" value="ECO:0007669"/>
    <property type="project" value="TreeGrafter"/>
</dbReference>
<dbReference type="GO" id="GO:0005829">
    <property type="term" value="C:cytosol"/>
    <property type="evidence" value="ECO:0007669"/>
    <property type="project" value="TreeGrafter"/>
</dbReference>
<dbReference type="EMBL" id="PISD01000007">
    <property type="protein sequence ID" value="PKG30536.1"/>
    <property type="molecule type" value="Genomic_DNA"/>
</dbReference>
<proteinExistence type="predicted"/>
<dbReference type="GO" id="GO:0009898">
    <property type="term" value="C:cytoplasmic side of plasma membrane"/>
    <property type="evidence" value="ECO:0007669"/>
    <property type="project" value="TreeGrafter"/>
</dbReference>
<name>A0A2N0ZM33_9BACI</name>
<evidence type="ECO:0000259" key="3">
    <source>
        <dbReference type="Pfam" id="PF13614"/>
    </source>
</evidence>
<dbReference type="InterPro" id="IPR027417">
    <property type="entry name" value="P-loop_NTPase"/>
</dbReference>
<dbReference type="InterPro" id="IPR025669">
    <property type="entry name" value="AAA_dom"/>
</dbReference>
<dbReference type="AlphaFoldDB" id="A0A2N0ZM33"/>
<comment type="caution">
    <text evidence="4">The sequence shown here is derived from an EMBL/GenBank/DDBJ whole genome shotgun (WGS) entry which is preliminary data.</text>
</comment>
<dbReference type="Pfam" id="PF13614">
    <property type="entry name" value="AAA_31"/>
    <property type="match status" value="1"/>
</dbReference>
<dbReference type="SUPFAM" id="SSF52540">
    <property type="entry name" value="P-loop containing nucleoside triphosphate hydrolases"/>
    <property type="match status" value="1"/>
</dbReference>
<dbReference type="GO" id="GO:0005524">
    <property type="term" value="F:ATP binding"/>
    <property type="evidence" value="ECO:0007669"/>
    <property type="project" value="UniProtKB-KW"/>
</dbReference>
<dbReference type="Proteomes" id="UP000233343">
    <property type="component" value="Unassembled WGS sequence"/>
</dbReference>
<dbReference type="PIRSF" id="PIRSF003092">
    <property type="entry name" value="MinD"/>
    <property type="match status" value="1"/>
</dbReference>
<dbReference type="GO" id="GO:0051782">
    <property type="term" value="P:negative regulation of cell division"/>
    <property type="evidence" value="ECO:0007669"/>
    <property type="project" value="TreeGrafter"/>
</dbReference>
<dbReference type="InterPro" id="IPR050625">
    <property type="entry name" value="ParA/MinD_ATPase"/>
</dbReference>
<keyword evidence="1" id="KW-0547">Nucleotide-binding</keyword>